<keyword evidence="3" id="KW-1185">Reference proteome</keyword>
<dbReference type="NCBIfam" id="NF038032">
    <property type="entry name" value="CehA_McbA_metalo"/>
    <property type="match status" value="1"/>
</dbReference>
<dbReference type="AlphaFoldDB" id="A0A433HJH0"/>
<dbReference type="InterPro" id="IPR003141">
    <property type="entry name" value="Pol/His_phosphatase_N"/>
</dbReference>
<dbReference type="SMART" id="SM00481">
    <property type="entry name" value="POLIIIAc"/>
    <property type="match status" value="1"/>
</dbReference>
<sequence length="504" mass="57215">MIKTTQQFHQKITDERQLPTFYHSFTLTEETNWIYFETKISRPCWFSMLLFDPNGVLRLQYMYGKSPRGIVLHQDAEQSSAATLPGPLDLGEWTVEVYVTDKPTSDKVEKELEYEIACEAGSGELPAVAGGIIPAGAQKWAKYDPNGFVLNSYHWDAATETGERWYKGDFHTHTILSDGSMTQEANLKSAQSQELDFFVATDHNIISTSWAEGETLVIPGIEITSTKGHWNALGVKKWIDYRPSREDGGFETEQGMNNLLKEAKESGALCSMNHPFLAPWQWQMKQTPLAEIDSIEIWNDPTFLDNVQATEKALQFWSHIWNEGYTITGVGGSDSHLLPHESYETDGEPSLIGDPGTFVWADRLSASVILENMKKGHVYVSRGPVVDFTAQVGEKQYRIGEDLTDAMNQNGYQAFCKITLQHDHEDVNVQWIEDGKKVHEERGHSSSFTVNWKDKAYHWLRLEIRNVSGELLAFSNPVYYGKKQPKVQTWGELLEKVRVTGFEN</sequence>
<dbReference type="InterPro" id="IPR016195">
    <property type="entry name" value="Pol/histidinol_Pase-like"/>
</dbReference>
<evidence type="ECO:0000313" key="3">
    <source>
        <dbReference type="Proteomes" id="UP000267430"/>
    </source>
</evidence>
<dbReference type="InterPro" id="IPR052018">
    <property type="entry name" value="PHP_domain"/>
</dbReference>
<name>A0A433HJH0_9BACI</name>
<dbReference type="Proteomes" id="UP000267430">
    <property type="component" value="Unassembled WGS sequence"/>
</dbReference>
<accession>A0A433HJH0</accession>
<feature type="domain" description="Polymerase/histidinol phosphatase N-terminal" evidence="1">
    <location>
        <begin position="168"/>
        <end position="227"/>
    </location>
</feature>
<dbReference type="SUPFAM" id="SSF89550">
    <property type="entry name" value="PHP domain-like"/>
    <property type="match status" value="1"/>
</dbReference>
<evidence type="ECO:0000313" key="2">
    <source>
        <dbReference type="EMBL" id="RUQ28571.1"/>
    </source>
</evidence>
<gene>
    <name evidence="2" type="ORF">ELQ35_11655</name>
</gene>
<dbReference type="PANTHER" id="PTHR42924">
    <property type="entry name" value="EXONUCLEASE"/>
    <property type="match status" value="1"/>
</dbReference>
<dbReference type="GO" id="GO:0035312">
    <property type="term" value="F:5'-3' DNA exonuclease activity"/>
    <property type="evidence" value="ECO:0007669"/>
    <property type="project" value="TreeGrafter"/>
</dbReference>
<evidence type="ECO:0000259" key="1">
    <source>
        <dbReference type="SMART" id="SM00481"/>
    </source>
</evidence>
<protein>
    <recommendedName>
        <fullName evidence="1">Polymerase/histidinol phosphatase N-terminal domain-containing protein</fullName>
    </recommendedName>
</protein>
<comment type="caution">
    <text evidence="2">The sequence shown here is derived from an EMBL/GenBank/DDBJ whole genome shotgun (WGS) entry which is preliminary data.</text>
</comment>
<dbReference type="Gene3D" id="3.20.20.140">
    <property type="entry name" value="Metal-dependent hydrolases"/>
    <property type="match status" value="1"/>
</dbReference>
<dbReference type="EMBL" id="RYZZ01000015">
    <property type="protein sequence ID" value="RUQ28571.1"/>
    <property type="molecule type" value="Genomic_DNA"/>
</dbReference>
<dbReference type="GO" id="GO:0004534">
    <property type="term" value="F:5'-3' RNA exonuclease activity"/>
    <property type="evidence" value="ECO:0007669"/>
    <property type="project" value="TreeGrafter"/>
</dbReference>
<dbReference type="OrthoDB" id="9804333at2"/>
<reference evidence="2 3" key="1">
    <citation type="submission" date="2018-12" db="EMBL/GenBank/DDBJ databases">
        <title>Bacillus chawlae sp. nov., Bacillus glennii sp. nov., and Bacillus saganii sp. nov. Isolated from the Vehicle Assembly Building at Kennedy Space Center where the Viking Spacecraft were Assembled.</title>
        <authorList>
            <person name="Seuylemezian A."/>
            <person name="Vaishampayan P."/>
        </authorList>
    </citation>
    <scope>NUCLEOTIDE SEQUENCE [LARGE SCALE GENOMIC DNA]</scope>
    <source>
        <strain evidence="2 3">L5</strain>
    </source>
</reference>
<dbReference type="PANTHER" id="PTHR42924:SF3">
    <property type="entry name" value="POLYMERASE_HISTIDINOL PHOSPHATASE N-TERMINAL DOMAIN-CONTAINING PROTEIN"/>
    <property type="match status" value="1"/>
</dbReference>
<dbReference type="RefSeq" id="WP_126864995.1">
    <property type="nucleotide sequence ID" value="NZ_JAUSTX010000007.1"/>
</dbReference>
<proteinExistence type="predicted"/>
<organism evidence="2 3">
    <name type="scientific">Peribacillus cavernae</name>
    <dbReference type="NCBI Taxonomy" id="1674310"/>
    <lineage>
        <taxon>Bacteria</taxon>
        <taxon>Bacillati</taxon>
        <taxon>Bacillota</taxon>
        <taxon>Bacilli</taxon>
        <taxon>Bacillales</taxon>
        <taxon>Bacillaceae</taxon>
        <taxon>Peribacillus</taxon>
    </lineage>
</organism>